<dbReference type="RefSeq" id="XP_025403540.1">
    <property type="nucleotide sequence ID" value="XM_025542316.1"/>
</dbReference>
<name>A0A317X0P4_9EURO</name>
<sequence>MAAAAKAKEKVSQLPGKTGQMASRPAGWTYIHIRGGTEGRGCGRGRGRGRGRSARFIMIAIRACTADRIYFNQSLLSDHFHHQQQHHHHVYCCQVSPLRLSRQGQ</sequence>
<organism evidence="2 3">
    <name type="scientific">Aspergillus heteromorphus CBS 117.55</name>
    <dbReference type="NCBI Taxonomy" id="1448321"/>
    <lineage>
        <taxon>Eukaryota</taxon>
        <taxon>Fungi</taxon>
        <taxon>Dikarya</taxon>
        <taxon>Ascomycota</taxon>
        <taxon>Pezizomycotina</taxon>
        <taxon>Eurotiomycetes</taxon>
        <taxon>Eurotiomycetidae</taxon>
        <taxon>Eurotiales</taxon>
        <taxon>Aspergillaceae</taxon>
        <taxon>Aspergillus</taxon>
        <taxon>Aspergillus subgen. Circumdati</taxon>
    </lineage>
</organism>
<evidence type="ECO:0000256" key="1">
    <source>
        <dbReference type="SAM" id="MobiDB-lite"/>
    </source>
</evidence>
<reference evidence="2 3" key="1">
    <citation type="submission" date="2016-12" db="EMBL/GenBank/DDBJ databases">
        <title>The genomes of Aspergillus section Nigri reveals drivers in fungal speciation.</title>
        <authorList>
            <consortium name="DOE Joint Genome Institute"/>
            <person name="Vesth T.C."/>
            <person name="Nybo J."/>
            <person name="Theobald S."/>
            <person name="Brandl J."/>
            <person name="Frisvad J.C."/>
            <person name="Nielsen K.F."/>
            <person name="Lyhne E.K."/>
            <person name="Kogle M.E."/>
            <person name="Kuo A."/>
            <person name="Riley R."/>
            <person name="Clum A."/>
            <person name="Nolan M."/>
            <person name="Lipzen A."/>
            <person name="Salamov A."/>
            <person name="Henrissat B."/>
            <person name="Wiebenga A."/>
            <person name="De Vries R.P."/>
            <person name="Grigoriev I.V."/>
            <person name="Mortensen U.H."/>
            <person name="Andersen M.R."/>
            <person name="Baker S.E."/>
        </authorList>
    </citation>
    <scope>NUCLEOTIDE SEQUENCE [LARGE SCALE GENOMIC DNA]</scope>
    <source>
        <strain evidence="2 3">CBS 117.55</strain>
    </source>
</reference>
<evidence type="ECO:0000313" key="3">
    <source>
        <dbReference type="Proteomes" id="UP000247233"/>
    </source>
</evidence>
<evidence type="ECO:0000313" key="2">
    <source>
        <dbReference type="EMBL" id="PWY91097.1"/>
    </source>
</evidence>
<proteinExistence type="predicted"/>
<dbReference type="GeneID" id="37064553"/>
<dbReference type="VEuPathDB" id="FungiDB:BO70DRAFT_358532"/>
<dbReference type="EMBL" id="MSFL01000002">
    <property type="protein sequence ID" value="PWY91097.1"/>
    <property type="molecule type" value="Genomic_DNA"/>
</dbReference>
<gene>
    <name evidence="2" type="ORF">BO70DRAFT_358532</name>
</gene>
<dbReference type="Proteomes" id="UP000247233">
    <property type="component" value="Unassembled WGS sequence"/>
</dbReference>
<accession>A0A317X0P4</accession>
<comment type="caution">
    <text evidence="2">The sequence shown here is derived from an EMBL/GenBank/DDBJ whole genome shotgun (WGS) entry which is preliminary data.</text>
</comment>
<protein>
    <submittedName>
        <fullName evidence="2">Uncharacterized protein</fullName>
    </submittedName>
</protein>
<feature type="region of interest" description="Disordered" evidence="1">
    <location>
        <begin position="1"/>
        <end position="25"/>
    </location>
</feature>
<feature type="compositionally biased region" description="Basic and acidic residues" evidence="1">
    <location>
        <begin position="1"/>
        <end position="11"/>
    </location>
</feature>
<dbReference type="AlphaFoldDB" id="A0A317X0P4"/>
<keyword evidence="3" id="KW-1185">Reference proteome</keyword>